<feature type="region of interest" description="Disordered" evidence="8">
    <location>
        <begin position="1"/>
        <end position="32"/>
    </location>
</feature>
<sequence>MPAPPVLANPQLSDPQPQHYSQQPHTPTRTNVLQLPQITKELASLERSVAEAKAASLKEERTLVDAQRLAIQEIERTAQEEEQFLEGVELERGEEEQEVLLHGAVDELMRHGVTDVAGRLPMGLGQMNQNKVDDAGKQAWQQQTSQMYRTSGHLPQRFEKPALWRYEIQRSHPLYTTTAGDYGKFHPTVHEMPTAFHGQSSKFSKHLNQAGPYRNCSLNIK</sequence>
<keyword evidence="3" id="KW-0963">Cytoplasm</keyword>
<dbReference type="GO" id="GO:0005879">
    <property type="term" value="C:axonemal microtubule"/>
    <property type="evidence" value="ECO:0007669"/>
    <property type="project" value="InterPro"/>
</dbReference>
<dbReference type="STRING" id="645134.A0A0L0HMU6"/>
<dbReference type="Pfam" id="PF14892">
    <property type="entry name" value="PIRC1_2"/>
    <property type="match status" value="1"/>
</dbReference>
<evidence type="ECO:0000313" key="10">
    <source>
        <dbReference type="Proteomes" id="UP000053201"/>
    </source>
</evidence>
<dbReference type="RefSeq" id="XP_016610284.1">
    <property type="nucleotide sequence ID" value="XM_016751011.1"/>
</dbReference>
<dbReference type="OrthoDB" id="546383at2759"/>
<evidence type="ECO:0000256" key="4">
    <source>
        <dbReference type="ARBA" id="ARBA00023212"/>
    </source>
</evidence>
<dbReference type="VEuPathDB" id="FungiDB:SPPG_02726"/>
<evidence type="ECO:0000256" key="2">
    <source>
        <dbReference type="ARBA" id="ARBA00004245"/>
    </source>
</evidence>
<evidence type="ECO:0000313" key="9">
    <source>
        <dbReference type="EMBL" id="KND02245.1"/>
    </source>
</evidence>
<feature type="compositionally biased region" description="Polar residues" evidence="8">
    <location>
        <begin position="10"/>
        <end position="32"/>
    </location>
</feature>
<comment type="similarity">
    <text evidence="6">Belongs to the PIERCE1 family.</text>
</comment>
<protein>
    <submittedName>
        <fullName evidence="9">Uncharacterized protein</fullName>
    </submittedName>
</protein>
<dbReference type="GO" id="GO:0035082">
    <property type="term" value="P:axoneme assembly"/>
    <property type="evidence" value="ECO:0007669"/>
    <property type="project" value="InterPro"/>
</dbReference>
<dbReference type="PANTHER" id="PTHR20899">
    <property type="entry name" value="PIERCE HOMOLOG"/>
    <property type="match status" value="1"/>
</dbReference>
<feature type="coiled-coil region" evidence="7">
    <location>
        <begin position="35"/>
        <end position="91"/>
    </location>
</feature>
<reference evidence="9 10" key="1">
    <citation type="submission" date="2009-08" db="EMBL/GenBank/DDBJ databases">
        <title>The Genome Sequence of Spizellomyces punctatus strain DAOM BR117.</title>
        <authorList>
            <consortium name="The Broad Institute Genome Sequencing Platform"/>
            <person name="Russ C."/>
            <person name="Cuomo C."/>
            <person name="Shea T."/>
            <person name="Young S.K."/>
            <person name="Zeng Q."/>
            <person name="Koehrsen M."/>
            <person name="Haas B."/>
            <person name="Borodovsky M."/>
            <person name="Guigo R."/>
            <person name="Alvarado L."/>
            <person name="Berlin A."/>
            <person name="Bochicchio J."/>
            <person name="Borenstein D."/>
            <person name="Chapman S."/>
            <person name="Chen Z."/>
            <person name="Engels R."/>
            <person name="Freedman E."/>
            <person name="Gellesch M."/>
            <person name="Goldberg J."/>
            <person name="Griggs A."/>
            <person name="Gujja S."/>
            <person name="Heiman D."/>
            <person name="Hepburn T."/>
            <person name="Howarth C."/>
            <person name="Jen D."/>
            <person name="Larson L."/>
            <person name="Lewis B."/>
            <person name="Mehta T."/>
            <person name="Park D."/>
            <person name="Pearson M."/>
            <person name="Roberts A."/>
            <person name="Saif S."/>
            <person name="Shenoy N."/>
            <person name="Sisk P."/>
            <person name="Stolte C."/>
            <person name="Sykes S."/>
            <person name="Thomson T."/>
            <person name="Walk T."/>
            <person name="White J."/>
            <person name="Yandava C."/>
            <person name="Burger G."/>
            <person name="Gray M.W."/>
            <person name="Holland P.W.H."/>
            <person name="King N."/>
            <person name="Lang F.B.F."/>
            <person name="Roger A.J."/>
            <person name="Ruiz-Trillo I."/>
            <person name="Lander E."/>
            <person name="Nusbaum C."/>
        </authorList>
    </citation>
    <scope>NUCLEOTIDE SEQUENCE [LARGE SCALE GENOMIC DNA]</scope>
    <source>
        <strain evidence="9 10">DAOM BR117</strain>
    </source>
</reference>
<keyword evidence="5" id="KW-0966">Cell projection</keyword>
<dbReference type="GeneID" id="27686293"/>
<gene>
    <name evidence="9" type="ORF">SPPG_02726</name>
</gene>
<keyword evidence="10" id="KW-1185">Reference proteome</keyword>
<comment type="subcellular location">
    <subcellularLocation>
        <location evidence="1">Cell projection</location>
        <location evidence="1">Cilium</location>
    </subcellularLocation>
    <subcellularLocation>
        <location evidence="2">Cytoplasm</location>
        <location evidence="2">Cytoskeleton</location>
    </subcellularLocation>
</comment>
<evidence type="ECO:0000256" key="7">
    <source>
        <dbReference type="SAM" id="Coils"/>
    </source>
</evidence>
<dbReference type="PANTHER" id="PTHR20899:SF1">
    <property type="entry name" value="PIERCER OF MICROTUBULE WALL 1 PROTEIN"/>
    <property type="match status" value="1"/>
</dbReference>
<dbReference type="AlphaFoldDB" id="A0A0L0HMU6"/>
<dbReference type="InterPro" id="IPR026507">
    <property type="entry name" value="PIRC1/2"/>
</dbReference>
<dbReference type="EMBL" id="KQ257453">
    <property type="protein sequence ID" value="KND02245.1"/>
    <property type="molecule type" value="Genomic_DNA"/>
</dbReference>
<evidence type="ECO:0000256" key="3">
    <source>
        <dbReference type="ARBA" id="ARBA00022490"/>
    </source>
</evidence>
<organism evidence="9 10">
    <name type="scientific">Spizellomyces punctatus (strain DAOM BR117)</name>
    <dbReference type="NCBI Taxonomy" id="645134"/>
    <lineage>
        <taxon>Eukaryota</taxon>
        <taxon>Fungi</taxon>
        <taxon>Fungi incertae sedis</taxon>
        <taxon>Chytridiomycota</taxon>
        <taxon>Chytridiomycota incertae sedis</taxon>
        <taxon>Chytridiomycetes</taxon>
        <taxon>Spizellomycetales</taxon>
        <taxon>Spizellomycetaceae</taxon>
        <taxon>Spizellomyces</taxon>
    </lineage>
</organism>
<dbReference type="Proteomes" id="UP000053201">
    <property type="component" value="Unassembled WGS sequence"/>
</dbReference>
<keyword evidence="7" id="KW-0175">Coiled coil</keyword>
<accession>A0A0L0HMU6</accession>
<evidence type="ECO:0000256" key="8">
    <source>
        <dbReference type="SAM" id="MobiDB-lite"/>
    </source>
</evidence>
<proteinExistence type="inferred from homology"/>
<dbReference type="InParanoid" id="A0A0L0HMU6"/>
<evidence type="ECO:0000256" key="1">
    <source>
        <dbReference type="ARBA" id="ARBA00004138"/>
    </source>
</evidence>
<dbReference type="eggNOG" id="ENOG502S22V">
    <property type="taxonomic scope" value="Eukaryota"/>
</dbReference>
<evidence type="ECO:0000256" key="6">
    <source>
        <dbReference type="ARBA" id="ARBA00038014"/>
    </source>
</evidence>
<evidence type="ECO:0000256" key="5">
    <source>
        <dbReference type="ARBA" id="ARBA00023273"/>
    </source>
</evidence>
<name>A0A0L0HMU6_SPIPD</name>
<keyword evidence="4" id="KW-0206">Cytoskeleton</keyword>